<name>A0AAP2GK98_9BACT</name>
<feature type="signal peptide" evidence="1">
    <location>
        <begin position="1"/>
        <end position="20"/>
    </location>
</feature>
<evidence type="ECO:0008006" key="4">
    <source>
        <dbReference type="Google" id="ProtNLM"/>
    </source>
</evidence>
<protein>
    <recommendedName>
        <fullName evidence="4">Por secretion system C-terminal sorting domain-containing protein</fullName>
    </recommendedName>
</protein>
<accession>A0AAP2GK98</accession>
<comment type="caution">
    <text evidence="2">The sequence shown here is derived from an EMBL/GenBank/DDBJ whole genome shotgun (WGS) entry which is preliminary data.</text>
</comment>
<evidence type="ECO:0000313" key="3">
    <source>
        <dbReference type="Proteomes" id="UP001319180"/>
    </source>
</evidence>
<evidence type="ECO:0000256" key="1">
    <source>
        <dbReference type="SAM" id="SignalP"/>
    </source>
</evidence>
<feature type="chain" id="PRO_5042879698" description="Por secretion system C-terminal sorting domain-containing protein" evidence="1">
    <location>
        <begin position="21"/>
        <end position="189"/>
    </location>
</feature>
<proteinExistence type="predicted"/>
<evidence type="ECO:0000313" key="2">
    <source>
        <dbReference type="EMBL" id="MBT1688808.1"/>
    </source>
</evidence>
<sequence length="189" mass="20953">MKSKIAVSVFALLMSVVALADSPAVLSVVSNANTYTVFYKTSGTGKVKISIVNEANKLVYYEVLNNVASFSRPYNFSQLEEGQYTIILEDKNGRQVEKVNYVQNHVNSVVKVTRLQADPNKYLVSLANNGSENVLVRIYRGEQTILHEQMVEVAGSFGMVYNLGQAKLDANESLTFEIVTSNKVEVVKF</sequence>
<dbReference type="EMBL" id="JAHESC010000031">
    <property type="protein sequence ID" value="MBT1688808.1"/>
    <property type="molecule type" value="Genomic_DNA"/>
</dbReference>
<reference evidence="2 3" key="1">
    <citation type="submission" date="2021-05" db="EMBL/GenBank/DDBJ databases">
        <title>A Polyphasic approach of four new species of the genus Ohtaekwangia: Ohtaekwangia histidinii sp. nov., Ohtaekwangia cretensis sp. nov., Ohtaekwangia indiensis sp. nov., Ohtaekwangia reichenbachii sp. nov. from diverse environment.</title>
        <authorList>
            <person name="Octaviana S."/>
        </authorList>
    </citation>
    <scope>NUCLEOTIDE SEQUENCE [LARGE SCALE GENOMIC DNA]</scope>
    <source>
        <strain evidence="2 3">PWU37</strain>
    </source>
</reference>
<dbReference type="Proteomes" id="UP001319180">
    <property type="component" value="Unassembled WGS sequence"/>
</dbReference>
<keyword evidence="3" id="KW-1185">Reference proteome</keyword>
<organism evidence="2 3">
    <name type="scientific">Dawidia soli</name>
    <dbReference type="NCBI Taxonomy" id="2782352"/>
    <lineage>
        <taxon>Bacteria</taxon>
        <taxon>Pseudomonadati</taxon>
        <taxon>Bacteroidota</taxon>
        <taxon>Cytophagia</taxon>
        <taxon>Cytophagales</taxon>
        <taxon>Chryseotaleaceae</taxon>
        <taxon>Dawidia</taxon>
    </lineage>
</organism>
<gene>
    <name evidence="2" type="ORF">KK078_19725</name>
</gene>
<keyword evidence="1" id="KW-0732">Signal</keyword>
<dbReference type="RefSeq" id="WP_254092035.1">
    <property type="nucleotide sequence ID" value="NZ_JAHESC010000031.1"/>
</dbReference>
<dbReference type="AlphaFoldDB" id="A0AAP2GK98"/>